<dbReference type="InterPro" id="IPR002041">
    <property type="entry name" value="Ran_GTPase"/>
</dbReference>
<sequence>MAAPLLAAAGCENILIVLCGKKADVKNWQVKAKMVTFHRKKNLQYYEICAKSNYNFEKPSSTLQGSSQGN</sequence>
<keyword evidence="2" id="KW-0547">Nucleotide-binding</keyword>
<dbReference type="GO" id="GO:0000054">
    <property type="term" value="P:ribosomal subunit export from nucleus"/>
    <property type="evidence" value="ECO:0007669"/>
    <property type="project" value="TreeGrafter"/>
</dbReference>
<evidence type="ECO:0000256" key="6">
    <source>
        <dbReference type="ARBA" id="ARBA00026078"/>
    </source>
</evidence>
<protein>
    <submittedName>
        <fullName evidence="7">Uncharacterized protein</fullName>
    </submittedName>
</protein>
<comment type="subunit">
    <text evidence="6">Found in a nuclear export complex with RanGTP, exportin and pre-miRNA.</text>
</comment>
<evidence type="ECO:0000313" key="7">
    <source>
        <dbReference type="EnsemblPlants" id="EMT21182"/>
    </source>
</evidence>
<dbReference type="EnsemblPlants" id="EMT21182">
    <property type="protein sequence ID" value="EMT21182"/>
    <property type="gene ID" value="F775_42425"/>
</dbReference>
<accession>M8C280</accession>
<dbReference type="Pfam" id="PF00071">
    <property type="entry name" value="Ras"/>
    <property type="match status" value="1"/>
</dbReference>
<dbReference type="SUPFAM" id="SSF52540">
    <property type="entry name" value="P-loop containing nucleoside triphosphate hydrolases"/>
    <property type="match status" value="1"/>
</dbReference>
<dbReference type="GO" id="GO:0005525">
    <property type="term" value="F:GTP binding"/>
    <property type="evidence" value="ECO:0007669"/>
    <property type="project" value="UniProtKB-KW"/>
</dbReference>
<evidence type="ECO:0000256" key="2">
    <source>
        <dbReference type="ARBA" id="ARBA00022741"/>
    </source>
</evidence>
<dbReference type="AlphaFoldDB" id="M8C280"/>
<keyword evidence="3" id="KW-0653">Protein transport</keyword>
<keyword evidence="4" id="KW-0342">GTP-binding</keyword>
<organism evidence="7">
    <name type="scientific">Aegilops tauschii</name>
    <name type="common">Tausch's goatgrass</name>
    <name type="synonym">Aegilops squarrosa</name>
    <dbReference type="NCBI Taxonomy" id="37682"/>
    <lineage>
        <taxon>Eukaryota</taxon>
        <taxon>Viridiplantae</taxon>
        <taxon>Streptophyta</taxon>
        <taxon>Embryophyta</taxon>
        <taxon>Tracheophyta</taxon>
        <taxon>Spermatophyta</taxon>
        <taxon>Magnoliopsida</taxon>
        <taxon>Liliopsida</taxon>
        <taxon>Poales</taxon>
        <taxon>Poaceae</taxon>
        <taxon>BOP clade</taxon>
        <taxon>Pooideae</taxon>
        <taxon>Triticodae</taxon>
        <taxon>Triticeae</taxon>
        <taxon>Triticinae</taxon>
        <taxon>Aegilops</taxon>
    </lineage>
</organism>
<dbReference type="ExpressionAtlas" id="M8C280">
    <property type="expression patterns" value="baseline"/>
</dbReference>
<proteinExistence type="predicted"/>
<evidence type="ECO:0000256" key="1">
    <source>
        <dbReference type="ARBA" id="ARBA00022448"/>
    </source>
</evidence>
<evidence type="ECO:0000256" key="4">
    <source>
        <dbReference type="ARBA" id="ARBA00023134"/>
    </source>
</evidence>
<dbReference type="Gene3D" id="3.40.50.300">
    <property type="entry name" value="P-loop containing nucleotide triphosphate hydrolases"/>
    <property type="match status" value="1"/>
</dbReference>
<evidence type="ECO:0000256" key="3">
    <source>
        <dbReference type="ARBA" id="ARBA00022927"/>
    </source>
</evidence>
<dbReference type="PANTHER" id="PTHR24071">
    <property type="entry name" value="RAN GTPASE"/>
    <property type="match status" value="1"/>
</dbReference>
<name>M8C280_AEGTA</name>
<dbReference type="GO" id="GO:0005634">
    <property type="term" value="C:nucleus"/>
    <property type="evidence" value="ECO:0007669"/>
    <property type="project" value="TreeGrafter"/>
</dbReference>
<dbReference type="GO" id="GO:0003924">
    <property type="term" value="F:GTPase activity"/>
    <property type="evidence" value="ECO:0007669"/>
    <property type="project" value="InterPro"/>
</dbReference>
<keyword evidence="1" id="KW-0813">Transport</keyword>
<dbReference type="PANTHER" id="PTHR24071:SF33">
    <property type="entry name" value="GTP-BINDING NUCLEAR PROTEIN RAN-1"/>
    <property type="match status" value="1"/>
</dbReference>
<evidence type="ECO:0000256" key="5">
    <source>
        <dbReference type="ARBA" id="ARBA00024659"/>
    </source>
</evidence>
<reference evidence="7" key="1">
    <citation type="submission" date="2015-06" db="UniProtKB">
        <authorList>
            <consortium name="EnsemblPlants"/>
        </authorList>
    </citation>
    <scope>IDENTIFICATION</scope>
</reference>
<comment type="function">
    <text evidence="5">GTP-binding protein involved in nucleocytoplasmic transport. Required for the import of protein into the nucleus and also for RNA export. Involved in chromatin condensation and control of cell cycle.</text>
</comment>
<dbReference type="InterPro" id="IPR027417">
    <property type="entry name" value="P-loop_NTPase"/>
</dbReference>
<dbReference type="InterPro" id="IPR001806">
    <property type="entry name" value="Small_GTPase"/>
</dbReference>
<dbReference type="GO" id="GO:0006606">
    <property type="term" value="P:protein import into nucleus"/>
    <property type="evidence" value="ECO:0007669"/>
    <property type="project" value="TreeGrafter"/>
</dbReference>
<dbReference type="GO" id="GO:0005737">
    <property type="term" value="C:cytoplasm"/>
    <property type="evidence" value="ECO:0007669"/>
    <property type="project" value="TreeGrafter"/>
</dbReference>